<evidence type="ECO:0000256" key="4">
    <source>
        <dbReference type="SAM" id="Phobius"/>
    </source>
</evidence>
<dbReference type="InterPro" id="IPR046751">
    <property type="entry name" value="TED_2"/>
</dbReference>
<dbReference type="Pfam" id="PF20610">
    <property type="entry name" value="TED_2"/>
    <property type="match status" value="1"/>
</dbReference>
<dbReference type="Gene3D" id="2.60.40.10">
    <property type="entry name" value="Immunoglobulins"/>
    <property type="match status" value="1"/>
</dbReference>
<comment type="caution">
    <text evidence="7">The sequence shown here is derived from an EMBL/GenBank/DDBJ whole genome shotgun (WGS) entry which is preliminary data.</text>
</comment>
<accession>A0ABR6T0I4</accession>
<feature type="domain" description="Thioester" evidence="6">
    <location>
        <begin position="77"/>
        <end position="137"/>
    </location>
</feature>
<evidence type="ECO:0000313" key="7">
    <source>
        <dbReference type="EMBL" id="MBC1511280.1"/>
    </source>
</evidence>
<dbReference type="InterPro" id="IPR041033">
    <property type="entry name" value="SpaA_PFL_dom_1"/>
</dbReference>
<sequence length="369" mass="40155">MKNKVINNLQRTIVFTLICTLILQMFIPFIKAEAASTEKYQIGKTTDGEIITSTVNPRPLLKSSNGNSSGSWSANYGGYTTSTAFITVNGETAFCIDPNKDFPVNLEYAKQVYNDVGIMNILYYGYPHNGTSVKNYVDTYVALNYYLGHFDSPAMANDSGVKYLLNKAETKTAPLGEFSIANKVQTAEWNPTTKQQETKLYPTTWKSNTKNYQSFTLPEGVKAVTSDGKEYTGNVKMDADADFKLVAGPKFDGTVNITVNTDVKKQTALQFIPSTSNAQRLVKAGGVTDPISVTGIKATFKAQTGDLKIKKTGSDKRTLANAEYDVKDSTGKVVAHVKTGADGTITAKDLLMGDYTVVETKAPAGYTID</sequence>
<proteinExistence type="inferred from homology"/>
<evidence type="ECO:0000259" key="6">
    <source>
        <dbReference type="Pfam" id="PF20610"/>
    </source>
</evidence>
<dbReference type="SUPFAM" id="SSF49478">
    <property type="entry name" value="Cna protein B-type domain"/>
    <property type="match status" value="1"/>
</dbReference>
<evidence type="ECO:0000256" key="2">
    <source>
        <dbReference type="ARBA" id="ARBA00022525"/>
    </source>
</evidence>
<dbReference type="EMBL" id="JAASUB010000035">
    <property type="protein sequence ID" value="MBC1511280.1"/>
    <property type="molecule type" value="Genomic_DNA"/>
</dbReference>
<keyword evidence="4" id="KW-0472">Membrane</keyword>
<keyword evidence="4" id="KW-0812">Transmembrane</keyword>
<gene>
    <name evidence="7" type="ORF">HCJ59_15490</name>
</gene>
<dbReference type="PANTHER" id="PTHR36108">
    <property type="entry name" value="COLOSSIN-B-RELATED"/>
    <property type="match status" value="1"/>
</dbReference>
<comment type="similarity">
    <text evidence="1">Belongs to the serine-aspartate repeat-containing protein (SDr) family.</text>
</comment>
<reference evidence="7 8" key="1">
    <citation type="submission" date="2020-03" db="EMBL/GenBank/DDBJ databases">
        <title>Soil Listeria distribution.</title>
        <authorList>
            <person name="Liao J."/>
            <person name="Wiedmann M."/>
        </authorList>
    </citation>
    <scope>NUCLEOTIDE SEQUENCE [LARGE SCALE GENOMIC DNA]</scope>
    <source>
        <strain evidence="7 8">FSL L7-1515</strain>
    </source>
</reference>
<evidence type="ECO:0000256" key="1">
    <source>
        <dbReference type="ARBA" id="ARBA00007257"/>
    </source>
</evidence>
<dbReference type="Proteomes" id="UP000587800">
    <property type="component" value="Unassembled WGS sequence"/>
</dbReference>
<dbReference type="RefSeq" id="WP_185395785.1">
    <property type="nucleotide sequence ID" value="NZ_JAASUB010000035.1"/>
</dbReference>
<evidence type="ECO:0000259" key="5">
    <source>
        <dbReference type="Pfam" id="PF17802"/>
    </source>
</evidence>
<evidence type="ECO:0000256" key="3">
    <source>
        <dbReference type="ARBA" id="ARBA00022729"/>
    </source>
</evidence>
<evidence type="ECO:0000313" key="8">
    <source>
        <dbReference type="Proteomes" id="UP000587800"/>
    </source>
</evidence>
<feature type="transmembrane region" description="Helical" evidence="4">
    <location>
        <begin position="12"/>
        <end position="30"/>
    </location>
</feature>
<name>A0ABR6T0I4_9LIST</name>
<feature type="non-terminal residue" evidence="7">
    <location>
        <position position="369"/>
    </location>
</feature>
<feature type="domain" description="SpaA-like prealbumin fold" evidence="5">
    <location>
        <begin position="305"/>
        <end position="369"/>
    </location>
</feature>
<keyword evidence="8" id="KW-1185">Reference proteome</keyword>
<dbReference type="PANTHER" id="PTHR36108:SF13">
    <property type="entry name" value="COLOSSIN-B-RELATED"/>
    <property type="match status" value="1"/>
</dbReference>
<protein>
    <submittedName>
        <fullName evidence="7">Cys-Gln thioester bond-forming surface protein</fullName>
    </submittedName>
</protein>
<organism evidence="7 8">
    <name type="scientific">Listeria immobilis</name>
    <dbReference type="NCBI Taxonomy" id="2713502"/>
    <lineage>
        <taxon>Bacteria</taxon>
        <taxon>Bacillati</taxon>
        <taxon>Bacillota</taxon>
        <taxon>Bacilli</taxon>
        <taxon>Bacillales</taxon>
        <taxon>Listeriaceae</taxon>
        <taxon>Listeria</taxon>
    </lineage>
</organism>
<keyword evidence="4" id="KW-1133">Transmembrane helix</keyword>
<keyword evidence="3" id="KW-0732">Signal</keyword>
<dbReference type="InterPro" id="IPR013783">
    <property type="entry name" value="Ig-like_fold"/>
</dbReference>
<dbReference type="Pfam" id="PF17802">
    <property type="entry name" value="SpaA"/>
    <property type="match status" value="1"/>
</dbReference>
<keyword evidence="2" id="KW-0964">Secreted</keyword>